<gene>
    <name evidence="2" type="ORF">GDO78_016910</name>
</gene>
<dbReference type="InterPro" id="IPR036514">
    <property type="entry name" value="SGNH_hydro_sf"/>
</dbReference>
<evidence type="ECO:0000313" key="3">
    <source>
        <dbReference type="Proteomes" id="UP000770717"/>
    </source>
</evidence>
<dbReference type="OrthoDB" id="9975373at2759"/>
<organism evidence="2 3">
    <name type="scientific">Eleutherodactylus coqui</name>
    <name type="common">Puerto Rican coqui</name>
    <dbReference type="NCBI Taxonomy" id="57060"/>
    <lineage>
        <taxon>Eukaryota</taxon>
        <taxon>Metazoa</taxon>
        <taxon>Chordata</taxon>
        <taxon>Craniata</taxon>
        <taxon>Vertebrata</taxon>
        <taxon>Euteleostomi</taxon>
        <taxon>Amphibia</taxon>
        <taxon>Batrachia</taxon>
        <taxon>Anura</taxon>
        <taxon>Neobatrachia</taxon>
        <taxon>Hyloidea</taxon>
        <taxon>Eleutherodactylidae</taxon>
        <taxon>Eleutherodactylinae</taxon>
        <taxon>Eleutherodactylus</taxon>
        <taxon>Eleutherodactylus</taxon>
    </lineage>
</organism>
<dbReference type="PANTHER" id="PTHR14469:SF0">
    <property type="entry name" value="FAMILY WITH SEQUENCE SIMILARITY 113"/>
    <property type="match status" value="1"/>
</dbReference>
<evidence type="ECO:0000256" key="1">
    <source>
        <dbReference type="ARBA" id="ARBA00037957"/>
    </source>
</evidence>
<dbReference type="AlphaFoldDB" id="A0A8J6BLY8"/>
<evidence type="ECO:0000313" key="2">
    <source>
        <dbReference type="EMBL" id="KAG9466260.1"/>
    </source>
</evidence>
<dbReference type="Proteomes" id="UP000770717">
    <property type="component" value="Unassembled WGS sequence"/>
</dbReference>
<dbReference type="SUPFAM" id="SSF52266">
    <property type="entry name" value="SGNH hydrolase"/>
    <property type="match status" value="1"/>
</dbReference>
<evidence type="ECO:0008006" key="4">
    <source>
        <dbReference type="Google" id="ProtNLM"/>
    </source>
</evidence>
<keyword evidence="3" id="KW-1185">Reference proteome</keyword>
<accession>A0A8J6BLY8</accession>
<protein>
    <recommendedName>
        <fullName evidence="4">PC-esterase domain containing 1A</fullName>
    </recommendedName>
</protein>
<reference evidence="2" key="1">
    <citation type="thesis" date="2020" institute="ProQuest LLC" country="789 East Eisenhower Parkway, Ann Arbor, MI, USA">
        <title>Comparative Genomics and Chromosome Evolution.</title>
        <authorList>
            <person name="Mudd A.B."/>
        </authorList>
    </citation>
    <scope>NUCLEOTIDE SEQUENCE</scope>
    <source>
        <strain evidence="2">HN-11 Male</strain>
        <tissue evidence="2">Kidney and liver</tissue>
    </source>
</reference>
<sequence length="401" mass="45897">MHNGTTYREVRQYRTGHHLVRFYFLTRVYSTYLESILSDFQSGPQPDVLIVNSCIWDLRRYGDAKLEAYKTNLDNLFHRLKKVLSPQCLILWNMTMPVGYKEKELPEDLAHNLQWDIIEGNFFSATLADIHKLDVLDMHYHFRCDLRLRCRDAIHWNQLAHRKYTQILLTHIARAWGVEPPKGNTTEGSSVPTALPQSVALRKDPKLRPTLKKRASCHQGKIPLLPTPNGVVMGSQPTGQRMMSAESTVLEQLLQLFAPSSVSAGAEYMPGYTSFDGRDVNAMPGVPCLDYTNDMFLHLDAASSFVNDSPLLTANITPRFFTPHPPLPPPPPGPPFPSHPFAGRNLPPYMLPPENFHPLPHHLPYPQEVWDMKMMSRRTLRPEMGWTHPYPLPPMYPSRIY</sequence>
<dbReference type="PANTHER" id="PTHR14469">
    <property type="entry name" value="SARCOMA ANTIGEN NY-SAR-23"/>
    <property type="match status" value="1"/>
</dbReference>
<name>A0A8J6BLY8_ELECQ</name>
<comment type="similarity">
    <text evidence="1">Belongs to the PC-esterase family.</text>
</comment>
<dbReference type="Gene3D" id="3.40.50.1110">
    <property type="entry name" value="SGNH hydrolase"/>
    <property type="match status" value="1"/>
</dbReference>
<comment type="caution">
    <text evidence="2">The sequence shown here is derived from an EMBL/GenBank/DDBJ whole genome shotgun (WGS) entry which is preliminary data.</text>
</comment>
<proteinExistence type="inferred from homology"/>
<dbReference type="EMBL" id="WNTK01002190">
    <property type="protein sequence ID" value="KAG9466260.1"/>
    <property type="molecule type" value="Genomic_DNA"/>
</dbReference>